<evidence type="ECO:0000256" key="4">
    <source>
        <dbReference type="ARBA" id="ARBA00022989"/>
    </source>
</evidence>
<dbReference type="PANTHER" id="PTHR42893">
    <property type="entry name" value="PROTEIN DETOXIFICATION 44, CHLOROPLASTIC-RELATED"/>
    <property type="match status" value="1"/>
</dbReference>
<feature type="transmembrane region" description="Helical" evidence="6">
    <location>
        <begin position="280"/>
        <end position="299"/>
    </location>
</feature>
<evidence type="ECO:0000256" key="5">
    <source>
        <dbReference type="ARBA" id="ARBA00023136"/>
    </source>
</evidence>
<gene>
    <name evidence="7" type="ORF">C5L14_23040</name>
</gene>
<name>A0A2S9Q7J2_9HYPH</name>
<evidence type="ECO:0000256" key="3">
    <source>
        <dbReference type="ARBA" id="ARBA00022692"/>
    </source>
</evidence>
<feature type="transmembrane region" description="Helical" evidence="6">
    <location>
        <begin position="415"/>
        <end position="437"/>
    </location>
</feature>
<protein>
    <submittedName>
        <fullName evidence="7">MATE family efflux transporter</fullName>
    </submittedName>
</protein>
<comment type="similarity">
    <text evidence="2">Belongs to the multi antimicrobial extrusion (MATE) (TC 2.A.66.1) family.</text>
</comment>
<dbReference type="GO" id="GO:0005886">
    <property type="term" value="C:plasma membrane"/>
    <property type="evidence" value="ECO:0007669"/>
    <property type="project" value="TreeGrafter"/>
</dbReference>
<evidence type="ECO:0000256" key="6">
    <source>
        <dbReference type="SAM" id="Phobius"/>
    </source>
</evidence>
<feature type="transmembrane region" description="Helical" evidence="6">
    <location>
        <begin position="19"/>
        <end position="40"/>
    </location>
</feature>
<dbReference type="PANTHER" id="PTHR42893:SF46">
    <property type="entry name" value="PROTEIN DETOXIFICATION 44, CHLOROPLASTIC"/>
    <property type="match status" value="1"/>
</dbReference>
<proteinExistence type="inferred from homology"/>
<keyword evidence="4 6" id="KW-1133">Transmembrane helix</keyword>
<feature type="transmembrane region" description="Helical" evidence="6">
    <location>
        <begin position="52"/>
        <end position="76"/>
    </location>
</feature>
<dbReference type="InterPro" id="IPR044644">
    <property type="entry name" value="DinF-like"/>
</dbReference>
<dbReference type="InterPro" id="IPR002528">
    <property type="entry name" value="MATE_fam"/>
</dbReference>
<feature type="transmembrane region" description="Helical" evidence="6">
    <location>
        <begin position="97"/>
        <end position="119"/>
    </location>
</feature>
<keyword evidence="5 6" id="KW-0472">Membrane</keyword>
<evidence type="ECO:0000313" key="7">
    <source>
        <dbReference type="EMBL" id="PRH85322.1"/>
    </source>
</evidence>
<dbReference type="GO" id="GO:0015297">
    <property type="term" value="F:antiporter activity"/>
    <property type="evidence" value="ECO:0007669"/>
    <property type="project" value="InterPro"/>
</dbReference>
<evidence type="ECO:0000256" key="1">
    <source>
        <dbReference type="ARBA" id="ARBA00004141"/>
    </source>
</evidence>
<dbReference type="RefSeq" id="WP_105864411.1">
    <property type="nucleotide sequence ID" value="NZ_PUEJ01000009.1"/>
</dbReference>
<dbReference type="EMBL" id="PUEJ01000009">
    <property type="protein sequence ID" value="PRH85322.1"/>
    <property type="molecule type" value="Genomic_DNA"/>
</dbReference>
<comment type="caution">
    <text evidence="7">The sequence shown here is derived from an EMBL/GenBank/DDBJ whole genome shotgun (WGS) entry which is preliminary data.</text>
</comment>
<organism evidence="7 8">
    <name type="scientific">Labrys okinawensis</name>
    <dbReference type="NCBI Taxonomy" id="346911"/>
    <lineage>
        <taxon>Bacteria</taxon>
        <taxon>Pseudomonadati</taxon>
        <taxon>Pseudomonadota</taxon>
        <taxon>Alphaproteobacteria</taxon>
        <taxon>Hyphomicrobiales</taxon>
        <taxon>Xanthobacteraceae</taxon>
        <taxon>Labrys</taxon>
    </lineage>
</organism>
<feature type="transmembrane region" description="Helical" evidence="6">
    <location>
        <begin position="319"/>
        <end position="341"/>
    </location>
</feature>
<feature type="transmembrane region" description="Helical" evidence="6">
    <location>
        <begin position="361"/>
        <end position="383"/>
    </location>
</feature>
<dbReference type="GO" id="GO:0042910">
    <property type="term" value="F:xenobiotic transmembrane transporter activity"/>
    <property type="evidence" value="ECO:0007669"/>
    <property type="project" value="InterPro"/>
</dbReference>
<dbReference type="NCBIfam" id="TIGR00797">
    <property type="entry name" value="matE"/>
    <property type="match status" value="1"/>
</dbReference>
<feature type="transmembrane region" description="Helical" evidence="6">
    <location>
        <begin position="249"/>
        <end position="268"/>
    </location>
</feature>
<feature type="transmembrane region" description="Helical" evidence="6">
    <location>
        <begin position="390"/>
        <end position="409"/>
    </location>
</feature>
<keyword evidence="8" id="KW-1185">Reference proteome</keyword>
<sequence length="452" mass="47545">MPAASIDIPVRPVPVSHRIVIGIAAPMTLAHLSTPLLGLVDTAVIGQIGSEALLGAVALNALLFDFLFWGFGFLRMGTAGLTAQAVGADDRLEQRAVFLRALVMAAVLGFAMVALQRAIAAVAFPLLGASPEVTHAAEIYFAIRIWSAPFAFANYAVLGWLIGLGRTTTGLFLQIGINVVNILLCILFTLGMGWGVAGTAWATTLAETAGVGAGLAVVIAHFGGHLGVPSALVFDKAKFVRMIAINRDIMLRTFALLAAFVFFGRQGALAGDVTLAANAILNNFFLVGGYFLDGIATAAEQLSGRSIGANNRRSFEKAVRYSVIWSLGLAIAMSAVLFAAGGAFIDFMTTSASVRELARQFLPYAAVTPIAGALAFTFDGIYVGATWNAAMRNLMAVALACYFGLWWLLQPLGNHGLWLALIGFLVARGAGQGLAYFRLLPRSFSGTQPNAA</sequence>
<feature type="transmembrane region" description="Helical" evidence="6">
    <location>
        <begin position="139"/>
        <end position="163"/>
    </location>
</feature>
<dbReference type="Proteomes" id="UP000237682">
    <property type="component" value="Unassembled WGS sequence"/>
</dbReference>
<accession>A0A2S9Q7J2</accession>
<dbReference type="AlphaFoldDB" id="A0A2S9Q7J2"/>
<keyword evidence="3 6" id="KW-0812">Transmembrane</keyword>
<evidence type="ECO:0000313" key="8">
    <source>
        <dbReference type="Proteomes" id="UP000237682"/>
    </source>
</evidence>
<feature type="transmembrane region" description="Helical" evidence="6">
    <location>
        <begin position="175"/>
        <end position="197"/>
    </location>
</feature>
<dbReference type="Pfam" id="PF01554">
    <property type="entry name" value="MatE"/>
    <property type="match status" value="2"/>
</dbReference>
<evidence type="ECO:0000256" key="2">
    <source>
        <dbReference type="ARBA" id="ARBA00010199"/>
    </source>
</evidence>
<dbReference type="CDD" id="cd13136">
    <property type="entry name" value="MATE_DinF_like"/>
    <property type="match status" value="1"/>
</dbReference>
<comment type="subcellular location">
    <subcellularLocation>
        <location evidence="1">Membrane</location>
        <topology evidence="1">Multi-pass membrane protein</topology>
    </subcellularLocation>
</comment>
<reference evidence="7 8" key="1">
    <citation type="submission" date="2018-02" db="EMBL/GenBank/DDBJ databases">
        <title>Whole genome sequencing of endophytic bacterium.</title>
        <authorList>
            <person name="Eedara R."/>
            <person name="Podile A.R."/>
        </authorList>
    </citation>
    <scope>NUCLEOTIDE SEQUENCE [LARGE SCALE GENOMIC DNA]</scope>
    <source>
        <strain evidence="7 8">RP1T</strain>
    </source>
</reference>
<dbReference type="OrthoDB" id="9789527at2"/>
<feature type="transmembrane region" description="Helical" evidence="6">
    <location>
        <begin position="209"/>
        <end position="228"/>
    </location>
</feature>